<dbReference type="SMART" id="SM00388">
    <property type="entry name" value="HisKA"/>
    <property type="match status" value="1"/>
</dbReference>
<dbReference type="SUPFAM" id="SSF103473">
    <property type="entry name" value="MFS general substrate transporter"/>
    <property type="match status" value="1"/>
</dbReference>
<evidence type="ECO:0000256" key="6">
    <source>
        <dbReference type="PROSITE-ProRule" id="PRU00169"/>
    </source>
</evidence>
<gene>
    <name evidence="10" type="ORF">HNP48_002369</name>
</gene>
<name>A0A7X0U8X5_9BURK</name>
<dbReference type="PANTHER" id="PTHR43047">
    <property type="entry name" value="TWO-COMPONENT HISTIDINE PROTEIN KINASE"/>
    <property type="match status" value="1"/>
</dbReference>
<keyword evidence="7" id="KW-1133">Transmembrane helix</keyword>
<dbReference type="AlphaFoldDB" id="A0A7X0U8X5"/>
<dbReference type="Gene3D" id="3.30.565.10">
    <property type="entry name" value="Histidine kinase-like ATPase, C-terminal domain"/>
    <property type="match status" value="1"/>
</dbReference>
<comment type="caution">
    <text evidence="10">The sequence shown here is derived from an EMBL/GenBank/DDBJ whole genome shotgun (WGS) entry which is preliminary data.</text>
</comment>
<dbReference type="Gene3D" id="1.20.1250.20">
    <property type="entry name" value="MFS general substrate transporter like domains"/>
    <property type="match status" value="1"/>
</dbReference>
<dbReference type="PANTHER" id="PTHR43047:SF9">
    <property type="entry name" value="HISTIDINE KINASE"/>
    <property type="match status" value="1"/>
</dbReference>
<feature type="domain" description="Response regulatory" evidence="9">
    <location>
        <begin position="471"/>
        <end position="586"/>
    </location>
</feature>
<evidence type="ECO:0000313" key="11">
    <source>
        <dbReference type="Proteomes" id="UP000575083"/>
    </source>
</evidence>
<dbReference type="RefSeq" id="WP_260420225.1">
    <property type="nucleotide sequence ID" value="NZ_JACHLK010000004.1"/>
</dbReference>
<proteinExistence type="predicted"/>
<dbReference type="InterPro" id="IPR003661">
    <property type="entry name" value="HisK_dim/P_dom"/>
</dbReference>
<dbReference type="InterPro" id="IPR001789">
    <property type="entry name" value="Sig_transdc_resp-reg_receiver"/>
</dbReference>
<dbReference type="PRINTS" id="PR00344">
    <property type="entry name" value="BCTRLSENSOR"/>
</dbReference>
<feature type="transmembrane region" description="Helical" evidence="7">
    <location>
        <begin position="53"/>
        <end position="73"/>
    </location>
</feature>
<dbReference type="EC" id="2.7.13.3" evidence="2"/>
<keyword evidence="11" id="KW-1185">Reference proteome</keyword>
<evidence type="ECO:0000259" key="8">
    <source>
        <dbReference type="PROSITE" id="PS50109"/>
    </source>
</evidence>
<dbReference type="PROSITE" id="PS50109">
    <property type="entry name" value="HIS_KIN"/>
    <property type="match status" value="1"/>
</dbReference>
<evidence type="ECO:0000256" key="1">
    <source>
        <dbReference type="ARBA" id="ARBA00000085"/>
    </source>
</evidence>
<dbReference type="CDD" id="cd00156">
    <property type="entry name" value="REC"/>
    <property type="match status" value="1"/>
</dbReference>
<dbReference type="Pfam" id="PF00512">
    <property type="entry name" value="HisKA"/>
    <property type="match status" value="1"/>
</dbReference>
<sequence>MKERPPDASQPSDEGRLRLLSAAFARLRLSMAAMPAMGFLFGGLLAWLGGNPWGFFVGGALYLPALWYAWHLLRRYRREQLERPPADLLASWQPRVQRLALAHGLALASAVALPMGSASYDFMLLVYAGLIGTVAVLAAQMSASWQIYRAFFFGMAGSLVLMPWTFASHWYFTLPIALVMMAVIYRSAIQSHRFFVRQVALEEHSRDLAERYRQASSAAETALAEKNRFLSTAAHDLRQPVHAMGLLAEAIALHGKDIPRLQDLLTQWRLSMRSVSHLFDALLDLSRIESGAVELRPVPLLLHNLFDDLHTQFAAEAGARGLALRLRRPPAQASVLADPALARQSLANLVHNALRYTPHGGVLVGARRRGGHWRIEVWDTGVGVALEEQGQIYQAFYRPQHAWQLHRSGHGLGLAVVARCVALMGARQGLRSRLGKGSCFWIELPATDAPPPDSPLAPQGATGRHALLAGRCLVLDDDPHVRGAWAALLGTWGVEVRLASDAREAFAHIDAGFTPQAMLCDQRLRSGESGFEVLLALLERCPDAHGAMVSGEFDAPELLEADAQGYLVLRKPVDADTLHALLAQWLRQPGA</sequence>
<feature type="transmembrane region" description="Helical" evidence="7">
    <location>
        <begin position="99"/>
        <end position="116"/>
    </location>
</feature>
<keyword evidence="4" id="KW-0808">Transferase</keyword>
<dbReference type="GO" id="GO:0005886">
    <property type="term" value="C:plasma membrane"/>
    <property type="evidence" value="ECO:0007669"/>
    <property type="project" value="TreeGrafter"/>
</dbReference>
<dbReference type="CDD" id="cd00082">
    <property type="entry name" value="HisKA"/>
    <property type="match status" value="1"/>
</dbReference>
<dbReference type="PROSITE" id="PS50110">
    <property type="entry name" value="RESPONSE_REGULATORY"/>
    <property type="match status" value="1"/>
</dbReference>
<organism evidence="10 11">
    <name type="scientific">Acidovorax soli</name>
    <dbReference type="NCBI Taxonomy" id="592050"/>
    <lineage>
        <taxon>Bacteria</taxon>
        <taxon>Pseudomonadati</taxon>
        <taxon>Pseudomonadota</taxon>
        <taxon>Betaproteobacteria</taxon>
        <taxon>Burkholderiales</taxon>
        <taxon>Comamonadaceae</taxon>
        <taxon>Acidovorax</taxon>
    </lineage>
</organism>
<dbReference type="InterPro" id="IPR036890">
    <property type="entry name" value="HATPase_C_sf"/>
</dbReference>
<dbReference type="SMART" id="SM00448">
    <property type="entry name" value="REC"/>
    <property type="match status" value="1"/>
</dbReference>
<evidence type="ECO:0000256" key="4">
    <source>
        <dbReference type="ARBA" id="ARBA00022679"/>
    </source>
</evidence>
<dbReference type="CDD" id="cd00075">
    <property type="entry name" value="HATPase"/>
    <property type="match status" value="1"/>
</dbReference>
<dbReference type="EMBL" id="JACHLK010000004">
    <property type="protein sequence ID" value="MBB6559697.1"/>
    <property type="molecule type" value="Genomic_DNA"/>
</dbReference>
<evidence type="ECO:0000256" key="7">
    <source>
        <dbReference type="SAM" id="Phobius"/>
    </source>
</evidence>
<dbReference type="SUPFAM" id="SSF55874">
    <property type="entry name" value="ATPase domain of HSP90 chaperone/DNA topoisomerase II/histidine kinase"/>
    <property type="match status" value="1"/>
</dbReference>
<keyword evidence="3 6" id="KW-0597">Phosphoprotein</keyword>
<dbReference type="InterPro" id="IPR003594">
    <property type="entry name" value="HATPase_dom"/>
</dbReference>
<dbReference type="InterPro" id="IPR004358">
    <property type="entry name" value="Sig_transdc_His_kin-like_C"/>
</dbReference>
<dbReference type="SMART" id="SM00387">
    <property type="entry name" value="HATPase_c"/>
    <property type="match status" value="1"/>
</dbReference>
<feature type="transmembrane region" description="Helical" evidence="7">
    <location>
        <begin position="147"/>
        <end position="164"/>
    </location>
</feature>
<evidence type="ECO:0000313" key="10">
    <source>
        <dbReference type="EMBL" id="MBB6559697.1"/>
    </source>
</evidence>
<dbReference type="InterPro" id="IPR036097">
    <property type="entry name" value="HisK_dim/P_sf"/>
</dbReference>
<dbReference type="InterPro" id="IPR005467">
    <property type="entry name" value="His_kinase_dom"/>
</dbReference>
<dbReference type="Pfam" id="PF02518">
    <property type="entry name" value="HATPase_c"/>
    <property type="match status" value="1"/>
</dbReference>
<keyword evidence="5 10" id="KW-0418">Kinase</keyword>
<dbReference type="GO" id="GO:0009927">
    <property type="term" value="F:histidine phosphotransfer kinase activity"/>
    <property type="evidence" value="ECO:0007669"/>
    <property type="project" value="TreeGrafter"/>
</dbReference>
<feature type="transmembrane region" description="Helical" evidence="7">
    <location>
        <begin position="122"/>
        <end position="140"/>
    </location>
</feature>
<evidence type="ECO:0000256" key="5">
    <source>
        <dbReference type="ARBA" id="ARBA00022777"/>
    </source>
</evidence>
<dbReference type="SUPFAM" id="SSF52172">
    <property type="entry name" value="CheY-like"/>
    <property type="match status" value="1"/>
</dbReference>
<accession>A0A7X0U8X5</accession>
<dbReference type="InterPro" id="IPR011006">
    <property type="entry name" value="CheY-like_superfamily"/>
</dbReference>
<dbReference type="Gene3D" id="3.40.50.2300">
    <property type="match status" value="1"/>
</dbReference>
<keyword evidence="7" id="KW-0472">Membrane</keyword>
<dbReference type="Gene3D" id="1.10.287.130">
    <property type="match status" value="1"/>
</dbReference>
<evidence type="ECO:0000256" key="2">
    <source>
        <dbReference type="ARBA" id="ARBA00012438"/>
    </source>
</evidence>
<feature type="domain" description="Histidine kinase" evidence="8">
    <location>
        <begin position="232"/>
        <end position="448"/>
    </location>
</feature>
<evidence type="ECO:0000256" key="3">
    <source>
        <dbReference type="ARBA" id="ARBA00022553"/>
    </source>
</evidence>
<comment type="catalytic activity">
    <reaction evidence="1">
        <text>ATP + protein L-histidine = ADP + protein N-phospho-L-histidine.</text>
        <dbReference type="EC" id="2.7.13.3"/>
    </reaction>
</comment>
<feature type="transmembrane region" description="Helical" evidence="7">
    <location>
        <begin position="27"/>
        <end position="47"/>
    </location>
</feature>
<reference evidence="10 11" key="1">
    <citation type="submission" date="2020-08" db="EMBL/GenBank/DDBJ databases">
        <title>Functional genomics of gut bacteria from endangered species of beetles.</title>
        <authorList>
            <person name="Carlos-Shanley C."/>
        </authorList>
    </citation>
    <scope>NUCLEOTIDE SEQUENCE [LARGE SCALE GENOMIC DNA]</scope>
    <source>
        <strain evidence="10 11">S00198</strain>
    </source>
</reference>
<dbReference type="Pfam" id="PF00072">
    <property type="entry name" value="Response_reg"/>
    <property type="match status" value="1"/>
</dbReference>
<dbReference type="SUPFAM" id="SSF47384">
    <property type="entry name" value="Homodimeric domain of signal transducing histidine kinase"/>
    <property type="match status" value="1"/>
</dbReference>
<protein>
    <recommendedName>
        <fullName evidence="2">histidine kinase</fullName>
        <ecNumber evidence="2">2.7.13.3</ecNumber>
    </recommendedName>
</protein>
<dbReference type="InterPro" id="IPR036259">
    <property type="entry name" value="MFS_trans_sf"/>
</dbReference>
<dbReference type="GO" id="GO:0000155">
    <property type="term" value="F:phosphorelay sensor kinase activity"/>
    <property type="evidence" value="ECO:0007669"/>
    <property type="project" value="InterPro"/>
</dbReference>
<feature type="modified residue" description="4-aspartylphosphate" evidence="6">
    <location>
        <position position="521"/>
    </location>
</feature>
<keyword evidence="7" id="KW-0812">Transmembrane</keyword>
<evidence type="ECO:0000259" key="9">
    <source>
        <dbReference type="PROSITE" id="PS50110"/>
    </source>
</evidence>
<dbReference type="Proteomes" id="UP000575083">
    <property type="component" value="Unassembled WGS sequence"/>
</dbReference>